<dbReference type="CDD" id="cd01647">
    <property type="entry name" value="RT_LTR"/>
    <property type="match status" value="1"/>
</dbReference>
<evidence type="ECO:0000256" key="1">
    <source>
        <dbReference type="SAM" id="MobiDB-lite"/>
    </source>
</evidence>
<dbReference type="EMBL" id="OIVN01002090">
    <property type="protein sequence ID" value="SPD00457.1"/>
    <property type="molecule type" value="Genomic_DNA"/>
</dbReference>
<dbReference type="Pfam" id="PF00078">
    <property type="entry name" value="RVT_1"/>
    <property type="match status" value="1"/>
</dbReference>
<evidence type="ECO:0000259" key="2">
    <source>
        <dbReference type="Pfam" id="PF00078"/>
    </source>
</evidence>
<protein>
    <recommendedName>
        <fullName evidence="5">Reverse transcriptase domain-containing protein</fullName>
    </recommendedName>
</protein>
<feature type="region of interest" description="Disordered" evidence="1">
    <location>
        <begin position="49"/>
        <end position="174"/>
    </location>
</feature>
<feature type="compositionally biased region" description="Basic and acidic residues" evidence="1">
    <location>
        <begin position="95"/>
        <end position="118"/>
    </location>
</feature>
<dbReference type="InterPro" id="IPR000477">
    <property type="entry name" value="RT_dom"/>
</dbReference>
<organism evidence="4">
    <name type="scientific">Fagus sylvatica</name>
    <name type="common">Beechnut</name>
    <dbReference type="NCBI Taxonomy" id="28930"/>
    <lineage>
        <taxon>Eukaryota</taxon>
        <taxon>Viridiplantae</taxon>
        <taxon>Streptophyta</taxon>
        <taxon>Embryophyta</taxon>
        <taxon>Tracheophyta</taxon>
        <taxon>Spermatophyta</taxon>
        <taxon>Magnoliopsida</taxon>
        <taxon>eudicotyledons</taxon>
        <taxon>Gunneridae</taxon>
        <taxon>Pentapetalae</taxon>
        <taxon>rosids</taxon>
        <taxon>fabids</taxon>
        <taxon>Fagales</taxon>
        <taxon>Fagaceae</taxon>
        <taxon>Fagus</taxon>
    </lineage>
</organism>
<evidence type="ECO:0000259" key="3">
    <source>
        <dbReference type="Pfam" id="PF03732"/>
    </source>
</evidence>
<feature type="compositionally biased region" description="Low complexity" evidence="1">
    <location>
        <begin position="69"/>
        <end position="80"/>
    </location>
</feature>
<dbReference type="Pfam" id="PF03732">
    <property type="entry name" value="Retrotrans_gag"/>
    <property type="match status" value="1"/>
</dbReference>
<dbReference type="PANTHER" id="PTHR24559:SF431">
    <property type="entry name" value="RNA-DIRECTED DNA POLYMERASE HOMOLOG"/>
    <property type="match status" value="1"/>
</dbReference>
<dbReference type="PANTHER" id="PTHR24559">
    <property type="entry name" value="TRANSPOSON TY3-I GAG-POL POLYPROTEIN"/>
    <property type="match status" value="1"/>
</dbReference>
<dbReference type="Gene3D" id="3.10.10.10">
    <property type="entry name" value="HIV Type 1 Reverse Transcriptase, subunit A, domain 1"/>
    <property type="match status" value="1"/>
</dbReference>
<feature type="compositionally biased region" description="Polar residues" evidence="1">
    <location>
        <begin position="49"/>
        <end position="68"/>
    </location>
</feature>
<dbReference type="InterPro" id="IPR043128">
    <property type="entry name" value="Rev_trsase/Diguanyl_cyclase"/>
</dbReference>
<dbReference type="InterPro" id="IPR005162">
    <property type="entry name" value="Retrotrans_gag_dom"/>
</dbReference>
<proteinExistence type="predicted"/>
<name>A0A2N9GD25_FAGSY</name>
<reference evidence="4" key="1">
    <citation type="submission" date="2018-02" db="EMBL/GenBank/DDBJ databases">
        <authorList>
            <person name="Cohen D.B."/>
            <person name="Kent A.D."/>
        </authorList>
    </citation>
    <scope>NUCLEOTIDE SEQUENCE</scope>
</reference>
<evidence type="ECO:0008006" key="5">
    <source>
        <dbReference type="Google" id="ProtNLM"/>
    </source>
</evidence>
<dbReference type="Gene3D" id="3.30.70.270">
    <property type="match status" value="1"/>
</dbReference>
<dbReference type="InterPro" id="IPR053134">
    <property type="entry name" value="RNA-dir_DNA_polymerase"/>
</dbReference>
<dbReference type="InterPro" id="IPR043502">
    <property type="entry name" value="DNA/RNA_pol_sf"/>
</dbReference>
<feature type="domain" description="Retrotransposon gag" evidence="3">
    <location>
        <begin position="240"/>
        <end position="330"/>
    </location>
</feature>
<dbReference type="SUPFAM" id="SSF56672">
    <property type="entry name" value="DNA/RNA polymerases"/>
    <property type="match status" value="1"/>
</dbReference>
<feature type="region of interest" description="Disordered" evidence="1">
    <location>
        <begin position="365"/>
        <end position="386"/>
    </location>
</feature>
<sequence>MACSGPAFPLPSFDKSQAPPRFEWFSSGSSYRPSVHTLSSTSTLLSRYTNPSQHLDSQISVRNKPNAPSSSGSRTQDSQSIIAGLHRQISNLKKQVRDKTPAKERPRRGREKDDRENSEASSNAHIEVGAEIPSPTKKILGSIHPKRPSKSPSQHLGGDALPPKVPKRRGNRGEQGAVWKALDQISSLPFSKEIERVQLPPRYTAPGFEVYNGQTNPIAHIGHYHQRMALSRHNDALMCRLFPSSLGEVALRWFNQIDRGTIASWDQMAGAFVGRFITNSRRPKGMDVLMTMKLGDNETIKNYAARFSETYNDIESCGEDVVVLTFKLGLPIDSGLRQSLTKRPPSNMKKLVAQIEQFVRLEEDKSNNSTVQTEAPIRSPNIKPSAQTNKIPRVTSVLSNFVAPSFKAHSTVFKELIYRILEKIKEKPFFIPASYRSDLQKAFHLRQSYGISNSAHLVPKLCSEAHSSSVNGTISFSDSDLHDIQLPHNDPLVITLREATIPLGKTTLPVLTGPINLQTEFIVIQAPSPYNAIMGRSWLHRMRAVPSTLHQKLRFLTKEGVMEINGDQVATKQCVLAAAKKNTSGKVNSAGILGQLQSPETVEGESIKQEEPKKIHFDSFNPELYFQVGINLSLPDRDELIILLREFRDIFTWSVYEALGVSPDLACHSLTIPPDSKPVQQRRQKLALERSKIIMEEVKRLSAAEAIRPILYPTWLSNTVVVKKKNGKWRVCVDFTDLNKVCPKDHFPLPRIDQLVDSATGHDRMSFLDAFQGYHQIPMTQSDQEKTAFITPRGAYCYKVMPFGLKNAGATYQRMVTTMFGSQIGKTVEVYIDDMLVKSVRKEDHLVHLREVFEILRRDKLRLNASKCLFGVCSGKFLGHIISNREIEANPDQISALINLEEPKNT</sequence>
<evidence type="ECO:0000313" key="4">
    <source>
        <dbReference type="EMBL" id="SPD00457.1"/>
    </source>
</evidence>
<feature type="domain" description="Reverse transcriptase" evidence="2">
    <location>
        <begin position="722"/>
        <end position="882"/>
    </location>
</feature>
<accession>A0A2N9GD25</accession>
<dbReference type="AlphaFoldDB" id="A0A2N9GD25"/>
<gene>
    <name evidence="4" type="ORF">FSB_LOCUS28339</name>
</gene>